<organism evidence="11 12">
    <name type="scientific">Chelatococcus reniformis</name>
    <dbReference type="NCBI Taxonomy" id="1494448"/>
    <lineage>
        <taxon>Bacteria</taxon>
        <taxon>Pseudomonadati</taxon>
        <taxon>Pseudomonadota</taxon>
        <taxon>Alphaproteobacteria</taxon>
        <taxon>Hyphomicrobiales</taxon>
        <taxon>Chelatococcaceae</taxon>
        <taxon>Chelatococcus</taxon>
    </lineage>
</organism>
<keyword evidence="3" id="KW-0963">Cytoplasm</keyword>
<dbReference type="GO" id="GO:0030428">
    <property type="term" value="C:cell septum"/>
    <property type="evidence" value="ECO:0007669"/>
    <property type="project" value="TreeGrafter"/>
</dbReference>
<evidence type="ECO:0000313" key="12">
    <source>
        <dbReference type="Proteomes" id="UP000637002"/>
    </source>
</evidence>
<comment type="caution">
    <text evidence="11">The sequence shown here is derived from an EMBL/GenBank/DDBJ whole genome shotgun (WGS) entry which is preliminary data.</text>
</comment>
<reference evidence="11" key="2">
    <citation type="submission" date="2020-09" db="EMBL/GenBank/DDBJ databases">
        <authorList>
            <person name="Sun Q."/>
            <person name="Zhou Y."/>
        </authorList>
    </citation>
    <scope>NUCLEOTIDE SEQUENCE</scope>
    <source>
        <strain evidence="11">CGMCC 1.12919</strain>
    </source>
</reference>
<accession>A0A916XDT6</accession>
<evidence type="ECO:0000256" key="10">
    <source>
        <dbReference type="SAM" id="Coils"/>
    </source>
</evidence>
<dbReference type="EMBL" id="BMGG01000004">
    <property type="protein sequence ID" value="GGC64386.1"/>
    <property type="molecule type" value="Genomic_DNA"/>
</dbReference>
<comment type="subunit">
    <text evidence="8">Homodimer. Interacts with FtsZ.</text>
</comment>
<evidence type="ECO:0000256" key="9">
    <source>
        <dbReference type="ARBA" id="ARBA00033158"/>
    </source>
</evidence>
<keyword evidence="10" id="KW-0175">Coiled coil</keyword>
<dbReference type="GO" id="GO:0043093">
    <property type="term" value="P:FtsZ-dependent cytokinesis"/>
    <property type="evidence" value="ECO:0007669"/>
    <property type="project" value="TreeGrafter"/>
</dbReference>
<evidence type="ECO:0000256" key="2">
    <source>
        <dbReference type="ARBA" id="ARBA00015195"/>
    </source>
</evidence>
<evidence type="ECO:0000256" key="6">
    <source>
        <dbReference type="ARBA" id="ARBA00023306"/>
    </source>
</evidence>
<evidence type="ECO:0000256" key="4">
    <source>
        <dbReference type="ARBA" id="ARBA00022618"/>
    </source>
</evidence>
<evidence type="ECO:0000256" key="3">
    <source>
        <dbReference type="ARBA" id="ARBA00022490"/>
    </source>
</evidence>
<feature type="coiled-coil region" evidence="10">
    <location>
        <begin position="56"/>
        <end position="83"/>
    </location>
</feature>
<dbReference type="Gene3D" id="3.30.160.880">
    <property type="entry name" value="Cell division protein ZapA protomer, N-terminal domain"/>
    <property type="match status" value="1"/>
</dbReference>
<reference evidence="11" key="1">
    <citation type="journal article" date="2014" name="Int. J. Syst. Evol. Microbiol.">
        <title>Complete genome sequence of Corynebacterium casei LMG S-19264T (=DSM 44701T), isolated from a smear-ripened cheese.</title>
        <authorList>
            <consortium name="US DOE Joint Genome Institute (JGI-PGF)"/>
            <person name="Walter F."/>
            <person name="Albersmeier A."/>
            <person name="Kalinowski J."/>
            <person name="Ruckert C."/>
        </authorList>
    </citation>
    <scope>NUCLEOTIDE SEQUENCE</scope>
    <source>
        <strain evidence="11">CGMCC 1.12919</strain>
    </source>
</reference>
<dbReference type="GO" id="GO:0005829">
    <property type="term" value="C:cytosol"/>
    <property type="evidence" value="ECO:0007669"/>
    <property type="project" value="TreeGrafter"/>
</dbReference>
<comment type="function">
    <text evidence="7">Activator of cell division through the inhibition of FtsZ GTPase activity, therefore promoting FtsZ assembly into bundles of protofilaments necessary for the formation of the division Z ring. It is recruited early at mid-cell but it is not essential for cell division.</text>
</comment>
<comment type="subcellular location">
    <subcellularLocation>
        <location evidence="1">Cytoplasm</location>
    </subcellularLocation>
</comment>
<keyword evidence="5" id="KW-0717">Septation</keyword>
<dbReference type="GO" id="GO:0032153">
    <property type="term" value="C:cell division site"/>
    <property type="evidence" value="ECO:0007669"/>
    <property type="project" value="TreeGrafter"/>
</dbReference>
<keyword evidence="4 11" id="KW-0132">Cell division</keyword>
<dbReference type="AlphaFoldDB" id="A0A916XDT6"/>
<dbReference type="SUPFAM" id="SSF102829">
    <property type="entry name" value="Cell division protein ZapA-like"/>
    <property type="match status" value="1"/>
</dbReference>
<dbReference type="GO" id="GO:0000917">
    <property type="term" value="P:division septum assembly"/>
    <property type="evidence" value="ECO:0007669"/>
    <property type="project" value="UniProtKB-KW"/>
</dbReference>
<keyword evidence="12" id="KW-1185">Reference proteome</keyword>
<dbReference type="RefSeq" id="WP_188609383.1">
    <property type="nucleotide sequence ID" value="NZ_BMGG01000004.1"/>
</dbReference>
<sequence length="124" mass="13621">MAHVSVTIAGKVYRMACEDGEEKHLEGLAADFDRRIAALQESFGPIGDMRLQVMAALMALDELEEAQKRLLDVEHEMRALRQALTAGDERTDLVEAQAAETLIHVAERIERLARALNPAPSNAG</sequence>
<evidence type="ECO:0000256" key="7">
    <source>
        <dbReference type="ARBA" id="ARBA00024910"/>
    </source>
</evidence>
<dbReference type="InterPro" id="IPR036192">
    <property type="entry name" value="Cell_div_ZapA-like_sf"/>
</dbReference>
<proteinExistence type="predicted"/>
<protein>
    <recommendedName>
        <fullName evidence="2">Cell division protein ZapA</fullName>
    </recommendedName>
    <alternativeName>
        <fullName evidence="9">Z ring-associated protein ZapA</fullName>
    </alternativeName>
</protein>
<evidence type="ECO:0000313" key="11">
    <source>
        <dbReference type="EMBL" id="GGC64386.1"/>
    </source>
</evidence>
<evidence type="ECO:0000256" key="8">
    <source>
        <dbReference type="ARBA" id="ARBA00026068"/>
    </source>
</evidence>
<dbReference type="Pfam" id="PF05164">
    <property type="entry name" value="ZapA"/>
    <property type="match status" value="1"/>
</dbReference>
<evidence type="ECO:0000256" key="1">
    <source>
        <dbReference type="ARBA" id="ARBA00004496"/>
    </source>
</evidence>
<dbReference type="PANTHER" id="PTHR34981">
    <property type="entry name" value="CELL DIVISION PROTEIN ZAPA"/>
    <property type="match status" value="1"/>
</dbReference>
<evidence type="ECO:0000256" key="5">
    <source>
        <dbReference type="ARBA" id="ARBA00023210"/>
    </source>
</evidence>
<name>A0A916XDT6_9HYPH</name>
<gene>
    <name evidence="11" type="ORF">GCM10010994_23740</name>
</gene>
<dbReference type="GO" id="GO:0000921">
    <property type="term" value="P:septin ring assembly"/>
    <property type="evidence" value="ECO:0007669"/>
    <property type="project" value="TreeGrafter"/>
</dbReference>
<dbReference type="Proteomes" id="UP000637002">
    <property type="component" value="Unassembled WGS sequence"/>
</dbReference>
<dbReference type="InterPro" id="IPR042233">
    <property type="entry name" value="Cell_div_ZapA_N"/>
</dbReference>
<dbReference type="PANTHER" id="PTHR34981:SF1">
    <property type="entry name" value="CELL DIVISION PROTEIN ZAPA"/>
    <property type="match status" value="1"/>
</dbReference>
<dbReference type="InterPro" id="IPR007838">
    <property type="entry name" value="Cell_div_ZapA-like"/>
</dbReference>
<keyword evidence="6" id="KW-0131">Cell cycle</keyword>